<dbReference type="RefSeq" id="WP_306074989.1">
    <property type="nucleotide sequence ID" value="NZ_JAROBZ020000001.1"/>
</dbReference>
<dbReference type="EMBL" id="JAROBZ020000001">
    <property type="protein sequence ID" value="MFB3167457.1"/>
    <property type="molecule type" value="Genomic_DNA"/>
</dbReference>
<reference evidence="1 2" key="1">
    <citation type="submission" date="2024-05" db="EMBL/GenBank/DDBJ databases">
        <authorList>
            <person name="Venkateswaran K."/>
        </authorList>
    </citation>
    <scope>NUCLEOTIDE SEQUENCE [LARGE SCALE GENOMIC DNA]</scope>
    <source>
        <strain evidence="1 2">179-C4-2-HS</strain>
    </source>
</reference>
<accession>A0ABV4YRK4</accession>
<comment type="caution">
    <text evidence="1">The sequence shown here is derived from an EMBL/GenBank/DDBJ whole genome shotgun (WGS) entry which is preliminary data.</text>
</comment>
<protein>
    <recommendedName>
        <fullName evidence="3">HNH endonuclease</fullName>
    </recommendedName>
</protein>
<sequence length="206" mass="24222">MVNIKEINDYLLLCELSREIGLISLEVYQERLTRLIELSEGNFNKSKYLSGRTIQSPHNSIEPSKINENDRIKHGDEIQNGNPNRFSLITKRKGKYGKWILAGISDPHPEPSIPHFHGLENNNLKLDPYNGKVYENGVFKGKEDMDIIRGMWQHQGFRDDAWSALKAFRNENNETVFKRYLNKRNLIEEEFEHLPKRKSRKIQRVF</sequence>
<evidence type="ECO:0000313" key="2">
    <source>
        <dbReference type="Proteomes" id="UP001241748"/>
    </source>
</evidence>
<evidence type="ECO:0000313" key="1">
    <source>
        <dbReference type="EMBL" id="MFB3167457.1"/>
    </source>
</evidence>
<gene>
    <name evidence="1" type="ORF">P5G62_010085</name>
</gene>
<organism evidence="1 2">
    <name type="scientific">Neobacillus driksii</name>
    <dbReference type="NCBI Taxonomy" id="3035913"/>
    <lineage>
        <taxon>Bacteria</taxon>
        <taxon>Bacillati</taxon>
        <taxon>Bacillota</taxon>
        <taxon>Bacilli</taxon>
        <taxon>Bacillales</taxon>
        <taxon>Bacillaceae</taxon>
        <taxon>Neobacillus</taxon>
    </lineage>
</organism>
<proteinExistence type="predicted"/>
<keyword evidence="2" id="KW-1185">Reference proteome</keyword>
<evidence type="ECO:0008006" key="3">
    <source>
        <dbReference type="Google" id="ProtNLM"/>
    </source>
</evidence>
<dbReference type="Proteomes" id="UP001241748">
    <property type="component" value="Unassembled WGS sequence"/>
</dbReference>
<name>A0ABV4YRK4_9BACI</name>